<proteinExistence type="predicted"/>
<name>A0A699HVZ0_TANCI</name>
<dbReference type="AlphaFoldDB" id="A0A699HVZ0"/>
<sequence>MTAGTKQILRNVLEGRNKAREAKTVVSNGGTHTQRRLHQMMLEDHYFERNGCSVGDPVKDHDYWHQAKMVDSNSGTHTERRLHQMILEDRDFKRNSCSEYCIRHVDDLHVISNSRGKQWSNVSKWP</sequence>
<gene>
    <name evidence="1" type="ORF">Tci_444806</name>
</gene>
<dbReference type="EMBL" id="BKCJ010204048">
    <property type="protein sequence ID" value="GEY72832.1"/>
    <property type="molecule type" value="Genomic_DNA"/>
</dbReference>
<organism evidence="1">
    <name type="scientific">Tanacetum cinerariifolium</name>
    <name type="common">Dalmatian daisy</name>
    <name type="synonym">Chrysanthemum cinerariifolium</name>
    <dbReference type="NCBI Taxonomy" id="118510"/>
    <lineage>
        <taxon>Eukaryota</taxon>
        <taxon>Viridiplantae</taxon>
        <taxon>Streptophyta</taxon>
        <taxon>Embryophyta</taxon>
        <taxon>Tracheophyta</taxon>
        <taxon>Spermatophyta</taxon>
        <taxon>Magnoliopsida</taxon>
        <taxon>eudicotyledons</taxon>
        <taxon>Gunneridae</taxon>
        <taxon>Pentapetalae</taxon>
        <taxon>asterids</taxon>
        <taxon>campanulids</taxon>
        <taxon>Asterales</taxon>
        <taxon>Asteraceae</taxon>
        <taxon>Asteroideae</taxon>
        <taxon>Anthemideae</taxon>
        <taxon>Anthemidinae</taxon>
        <taxon>Tanacetum</taxon>
    </lineage>
</organism>
<protein>
    <submittedName>
        <fullName evidence="1">Uncharacterized protein</fullName>
    </submittedName>
</protein>
<reference evidence="1" key="1">
    <citation type="journal article" date="2019" name="Sci. Rep.">
        <title>Draft genome of Tanacetum cinerariifolium, the natural source of mosquito coil.</title>
        <authorList>
            <person name="Yamashiro T."/>
            <person name="Shiraishi A."/>
            <person name="Satake H."/>
            <person name="Nakayama K."/>
        </authorList>
    </citation>
    <scope>NUCLEOTIDE SEQUENCE</scope>
</reference>
<evidence type="ECO:0000313" key="1">
    <source>
        <dbReference type="EMBL" id="GEY72832.1"/>
    </source>
</evidence>
<comment type="caution">
    <text evidence="1">The sequence shown here is derived from an EMBL/GenBank/DDBJ whole genome shotgun (WGS) entry which is preliminary data.</text>
</comment>
<accession>A0A699HVZ0</accession>